<protein>
    <submittedName>
        <fullName evidence="1">Uncharacterized protein</fullName>
    </submittedName>
</protein>
<accession>A0ABY7GXD7</accession>
<organism evidence="1 2">
    <name type="scientific">Nannocystis punicea</name>
    <dbReference type="NCBI Taxonomy" id="2995304"/>
    <lineage>
        <taxon>Bacteria</taxon>
        <taxon>Pseudomonadati</taxon>
        <taxon>Myxococcota</taxon>
        <taxon>Polyangia</taxon>
        <taxon>Nannocystales</taxon>
        <taxon>Nannocystaceae</taxon>
        <taxon>Nannocystis</taxon>
    </lineage>
</organism>
<dbReference type="RefSeq" id="WP_269033970.1">
    <property type="nucleotide sequence ID" value="NZ_CP114040.1"/>
</dbReference>
<dbReference type="EMBL" id="CP114040">
    <property type="protein sequence ID" value="WAS91608.1"/>
    <property type="molecule type" value="Genomic_DNA"/>
</dbReference>
<proteinExistence type="predicted"/>
<dbReference type="InterPro" id="IPR006637">
    <property type="entry name" value="ChW"/>
</dbReference>
<dbReference type="Pfam" id="PF07538">
    <property type="entry name" value="ChW"/>
    <property type="match status" value="1"/>
</dbReference>
<evidence type="ECO:0000313" key="2">
    <source>
        <dbReference type="Proteomes" id="UP001164459"/>
    </source>
</evidence>
<sequence length="74" mass="8444">MELDRLLSLSHEEVRELSVEDWRAISGRLVSSLAEELGTPCDFGDSQYFANGEFCGTRGQSRRVEGIRVRVDRR</sequence>
<gene>
    <name evidence="1" type="ORF">O0S08_35960</name>
</gene>
<keyword evidence="2" id="KW-1185">Reference proteome</keyword>
<reference evidence="1" key="1">
    <citation type="submission" date="2022-11" db="EMBL/GenBank/DDBJ databases">
        <title>Minimal conservation of predation-associated metabolite biosynthetic gene clusters underscores biosynthetic potential of Myxococcota including descriptions for ten novel species: Archangium lansinium sp. nov., Myxococcus landrumus sp. nov., Nannocystis bai.</title>
        <authorList>
            <person name="Ahearne A."/>
            <person name="Stevens C."/>
            <person name="Dowd S."/>
        </authorList>
    </citation>
    <scope>NUCLEOTIDE SEQUENCE</scope>
    <source>
        <strain evidence="1">Fl3</strain>
    </source>
</reference>
<name>A0ABY7GXD7_9BACT</name>
<dbReference type="Proteomes" id="UP001164459">
    <property type="component" value="Chromosome"/>
</dbReference>
<evidence type="ECO:0000313" key="1">
    <source>
        <dbReference type="EMBL" id="WAS91608.1"/>
    </source>
</evidence>